<dbReference type="Gene3D" id="2.60.40.1760">
    <property type="entry name" value="glycosyl hydrolase (family 31)"/>
    <property type="match status" value="1"/>
</dbReference>
<dbReference type="Gene3D" id="2.60.40.1180">
    <property type="entry name" value="Golgi alpha-mannosidase II"/>
    <property type="match status" value="2"/>
</dbReference>
<dbReference type="GO" id="GO:0030246">
    <property type="term" value="F:carbohydrate binding"/>
    <property type="evidence" value="ECO:0007669"/>
    <property type="project" value="InterPro"/>
</dbReference>
<dbReference type="RefSeq" id="WP_147921098.1">
    <property type="nucleotide sequence ID" value="NZ_VRTY01000021.1"/>
</dbReference>
<dbReference type="GO" id="GO:0005975">
    <property type="term" value="P:carbohydrate metabolic process"/>
    <property type="evidence" value="ECO:0007669"/>
    <property type="project" value="InterPro"/>
</dbReference>
<organism evidence="8 9">
    <name type="scientific">Pontibacter qinzhouensis</name>
    <dbReference type="NCBI Taxonomy" id="2603253"/>
    <lineage>
        <taxon>Bacteria</taxon>
        <taxon>Pseudomonadati</taxon>
        <taxon>Bacteroidota</taxon>
        <taxon>Cytophagia</taxon>
        <taxon>Cytophagales</taxon>
        <taxon>Hymenobacteraceae</taxon>
        <taxon>Pontibacter</taxon>
    </lineage>
</organism>
<evidence type="ECO:0000256" key="2">
    <source>
        <dbReference type="RuleBase" id="RU361185"/>
    </source>
</evidence>
<evidence type="ECO:0000259" key="4">
    <source>
        <dbReference type="Pfam" id="PF01055"/>
    </source>
</evidence>
<evidence type="ECO:0000259" key="6">
    <source>
        <dbReference type="Pfam" id="PF17137"/>
    </source>
</evidence>
<dbReference type="Gene3D" id="3.20.20.80">
    <property type="entry name" value="Glycosidases"/>
    <property type="match status" value="1"/>
</dbReference>
<dbReference type="SUPFAM" id="SSF51445">
    <property type="entry name" value="(Trans)glycosidases"/>
    <property type="match status" value="1"/>
</dbReference>
<feature type="domain" description="Glycoside hydrolase family 31 N-terminal" evidence="5">
    <location>
        <begin position="50"/>
        <end position="222"/>
    </location>
</feature>
<keyword evidence="9" id="KW-1185">Reference proteome</keyword>
<proteinExistence type="inferred from homology"/>
<feature type="signal peptide" evidence="3">
    <location>
        <begin position="1"/>
        <end position="23"/>
    </location>
</feature>
<dbReference type="Pfam" id="PF17137">
    <property type="entry name" value="DUF5110"/>
    <property type="match status" value="1"/>
</dbReference>
<comment type="similarity">
    <text evidence="1 2">Belongs to the glycosyl hydrolase 31 family.</text>
</comment>
<sequence length="824" mass="93406">MFPKLHFKALFLLISLFTYQAVAQTGIGNYQSGFQKKGNEVFFTNSGGEVRLEFCTPDMFRVRASWNKQFLPNEPYMVIKYDWPAVQLQTSEQSDHFLLQTDKLHIKVIKNPFRIEVSTADGKLLSADALAGREGGLTKQGEAVAVSKQLLPDEHFFGFGERMDFLDQRNKKLKMDVGRGKGLPHHVGAYNVLEANYCPVPFFMSTRGYGIFFHTAYPTEWDMGNSNPSTYSFKAEGGELDYYFMSGPSFKDLLNQYTSLTGKSPMLSEFALGLHVGTYSGGTWGYEHLTSDTYVVELGRKFRTHGIPADLLHLDSTWRIFGKVGGKGATSFEWRETFKDPKGMFDSLYAMNYKMVGLHLRPRFDNGTKLNLLDQARTAGFVYPEKDNPGEFVNFFDQKAVDWWWQNGVKRIADQGAMFLKTDEGSAFGGLANESDKVGPTGDSIKWMHNVFPLVYTKASFEKFQEHNGMRGMAHTREGYAGIQRYPFIWAGDWPSEWQYFAPVIKAGLNVGMSGVSYWSHNMGGFEHVADPELYIRWVQFGMFSPIAHLLGMEHPNYKEPWNYGEDALRNFKKYDLLRYQLIPYIYSQAYVNHTTGTPLMRALVLEHQNDPNVYDITDQYLFGSNLLVNPVTTKGAKTRTIYLPEGTWFDYWTGKQHEGRQFVHVLTPLGTIPIFAKGGAILPMQPEMRYIGEKPVNTITLDIFPHGSSKFELYEDDGKSLNYQKGAFAITEITSEQTAAGLTLKVQKPKGNFQPLTHNYLAKIHWNGAKAPTAISENGKKTAALKTTAALEKGDGWFYDAQSKVLWVKTKRSNKEDITIVVK</sequence>
<dbReference type="SUPFAM" id="SSF51011">
    <property type="entry name" value="Glycosyl hydrolase domain"/>
    <property type="match status" value="1"/>
</dbReference>
<evidence type="ECO:0000259" key="7">
    <source>
        <dbReference type="Pfam" id="PF21365"/>
    </source>
</evidence>
<evidence type="ECO:0000259" key="5">
    <source>
        <dbReference type="Pfam" id="PF13802"/>
    </source>
</evidence>
<dbReference type="Pfam" id="PF13802">
    <property type="entry name" value="Gal_mutarotas_2"/>
    <property type="match status" value="1"/>
</dbReference>
<dbReference type="InterPro" id="IPR033403">
    <property type="entry name" value="DUF5110"/>
</dbReference>
<protein>
    <submittedName>
        <fullName evidence="8">Glycoside hydrolase family 31 protein</fullName>
    </submittedName>
</protein>
<evidence type="ECO:0000256" key="3">
    <source>
        <dbReference type="SAM" id="SignalP"/>
    </source>
</evidence>
<dbReference type="Pfam" id="PF01055">
    <property type="entry name" value="Glyco_hydro_31_2nd"/>
    <property type="match status" value="1"/>
</dbReference>
<dbReference type="CDD" id="cd06589">
    <property type="entry name" value="GH31"/>
    <property type="match status" value="1"/>
</dbReference>
<dbReference type="CDD" id="cd14752">
    <property type="entry name" value="GH31_N"/>
    <property type="match status" value="1"/>
</dbReference>
<accession>A0A5C8KB24</accession>
<dbReference type="InterPro" id="IPR000322">
    <property type="entry name" value="Glyco_hydro_31_TIM"/>
</dbReference>
<feature type="domain" description="Glycosyl hydrolase family 31 C-terminal" evidence="7">
    <location>
        <begin position="597"/>
        <end position="683"/>
    </location>
</feature>
<feature type="domain" description="DUF5110" evidence="6">
    <location>
        <begin position="700"/>
        <end position="766"/>
    </location>
</feature>
<name>A0A5C8KB24_9BACT</name>
<dbReference type="InterPro" id="IPR048395">
    <property type="entry name" value="Glyco_hydro_31_C"/>
</dbReference>
<reference evidence="8 9" key="1">
    <citation type="submission" date="2019-08" db="EMBL/GenBank/DDBJ databases">
        <authorList>
            <person name="Shi S."/>
        </authorList>
    </citation>
    <scope>NUCLEOTIDE SEQUENCE [LARGE SCALE GENOMIC DNA]</scope>
    <source>
        <strain evidence="8 9">GY10130</strain>
    </source>
</reference>
<dbReference type="InterPro" id="IPR011013">
    <property type="entry name" value="Gal_mutarotase_sf_dom"/>
</dbReference>
<dbReference type="Proteomes" id="UP000321926">
    <property type="component" value="Unassembled WGS sequence"/>
</dbReference>
<dbReference type="InterPro" id="IPR017853">
    <property type="entry name" value="GH"/>
</dbReference>
<dbReference type="Pfam" id="PF21365">
    <property type="entry name" value="Glyco_hydro_31_3rd"/>
    <property type="match status" value="1"/>
</dbReference>
<dbReference type="SUPFAM" id="SSF74650">
    <property type="entry name" value="Galactose mutarotase-like"/>
    <property type="match status" value="1"/>
</dbReference>
<dbReference type="EMBL" id="VRTY01000021">
    <property type="protein sequence ID" value="TXK48893.1"/>
    <property type="molecule type" value="Genomic_DNA"/>
</dbReference>
<dbReference type="InterPro" id="IPR013780">
    <property type="entry name" value="Glyco_hydro_b"/>
</dbReference>
<dbReference type="InterPro" id="IPR025887">
    <property type="entry name" value="Glyco_hydro_31_N_dom"/>
</dbReference>
<evidence type="ECO:0000313" key="8">
    <source>
        <dbReference type="EMBL" id="TXK48893.1"/>
    </source>
</evidence>
<dbReference type="InterPro" id="IPR051816">
    <property type="entry name" value="Glycosyl_Hydrolase_31"/>
</dbReference>
<dbReference type="PANTHER" id="PTHR43863">
    <property type="entry name" value="HYDROLASE, PUTATIVE (AFU_ORTHOLOGUE AFUA_1G03140)-RELATED"/>
    <property type="match status" value="1"/>
</dbReference>
<keyword evidence="2" id="KW-0326">Glycosidase</keyword>
<dbReference type="OrthoDB" id="176168at2"/>
<evidence type="ECO:0000256" key="1">
    <source>
        <dbReference type="ARBA" id="ARBA00007806"/>
    </source>
</evidence>
<comment type="caution">
    <text evidence="8">The sequence shown here is derived from an EMBL/GenBank/DDBJ whole genome shotgun (WGS) entry which is preliminary data.</text>
</comment>
<dbReference type="PANTHER" id="PTHR43863:SF2">
    <property type="entry name" value="MALTASE-GLUCOAMYLASE"/>
    <property type="match status" value="1"/>
</dbReference>
<dbReference type="AlphaFoldDB" id="A0A5C8KB24"/>
<feature type="chain" id="PRO_5023067736" evidence="3">
    <location>
        <begin position="24"/>
        <end position="824"/>
    </location>
</feature>
<dbReference type="GO" id="GO:0004553">
    <property type="term" value="F:hydrolase activity, hydrolyzing O-glycosyl compounds"/>
    <property type="evidence" value="ECO:0007669"/>
    <property type="project" value="InterPro"/>
</dbReference>
<keyword evidence="3" id="KW-0732">Signal</keyword>
<evidence type="ECO:0000313" key="9">
    <source>
        <dbReference type="Proteomes" id="UP000321926"/>
    </source>
</evidence>
<feature type="domain" description="Glycoside hydrolase family 31 TIM barrel" evidence="4">
    <location>
        <begin position="265"/>
        <end position="589"/>
    </location>
</feature>
<keyword evidence="2 8" id="KW-0378">Hydrolase</keyword>
<gene>
    <name evidence="8" type="ORF">FVR03_07370</name>
</gene>